<dbReference type="Pfam" id="PF13676">
    <property type="entry name" value="TIR_2"/>
    <property type="match status" value="1"/>
</dbReference>
<dbReference type="SMART" id="SM00382">
    <property type="entry name" value="AAA"/>
    <property type="match status" value="1"/>
</dbReference>
<gene>
    <name evidence="2" type="ORF">DFR48_101329</name>
</gene>
<evidence type="ECO:0000313" key="2">
    <source>
        <dbReference type="EMBL" id="RCW28318.1"/>
    </source>
</evidence>
<dbReference type="GO" id="GO:0007165">
    <property type="term" value="P:signal transduction"/>
    <property type="evidence" value="ECO:0007669"/>
    <property type="project" value="InterPro"/>
</dbReference>
<accession>A0A6I7HSW9</accession>
<dbReference type="Proteomes" id="UP000252582">
    <property type="component" value="Unassembled WGS sequence"/>
</dbReference>
<comment type="caution">
    <text evidence="2">The sequence shown here is derived from an EMBL/GenBank/DDBJ whole genome shotgun (WGS) entry which is preliminary data.</text>
</comment>
<keyword evidence="3" id="KW-1185">Reference proteome</keyword>
<dbReference type="InterPro" id="IPR027417">
    <property type="entry name" value="P-loop_NTPase"/>
</dbReference>
<evidence type="ECO:0000259" key="1">
    <source>
        <dbReference type="SMART" id="SM00382"/>
    </source>
</evidence>
<dbReference type="EMBL" id="QPIX01000001">
    <property type="protein sequence ID" value="RCW28318.1"/>
    <property type="molecule type" value="Genomic_DNA"/>
</dbReference>
<protein>
    <recommendedName>
        <fullName evidence="1">AAA+ ATPase domain-containing protein</fullName>
    </recommendedName>
</protein>
<organism evidence="2 3">
    <name type="scientific">Ciceribacter lividus</name>
    <dbReference type="NCBI Taxonomy" id="1197950"/>
    <lineage>
        <taxon>Bacteria</taxon>
        <taxon>Pseudomonadati</taxon>
        <taxon>Pseudomonadota</taxon>
        <taxon>Alphaproteobacteria</taxon>
        <taxon>Hyphomicrobiales</taxon>
        <taxon>Rhizobiaceae</taxon>
        <taxon>Ciceribacter</taxon>
    </lineage>
</organism>
<feature type="domain" description="AAA+ ATPase" evidence="1">
    <location>
        <begin position="34"/>
        <end position="160"/>
    </location>
</feature>
<dbReference type="InterPro" id="IPR000157">
    <property type="entry name" value="TIR_dom"/>
</dbReference>
<dbReference type="InterPro" id="IPR035897">
    <property type="entry name" value="Toll_tir_struct_dom_sf"/>
</dbReference>
<evidence type="ECO:0000313" key="3">
    <source>
        <dbReference type="Proteomes" id="UP000252582"/>
    </source>
</evidence>
<dbReference type="Gene3D" id="3.40.50.10140">
    <property type="entry name" value="Toll/interleukin-1 receptor homology (TIR) domain"/>
    <property type="match status" value="1"/>
</dbReference>
<proteinExistence type="predicted"/>
<sequence>MAYLEDVFVTEGVPEFTFVKPPNYTALLVDIRRKGKPVVVEGQSGTGKTTTVKKALAEIFPENTPKLLTPREPKDLPIIEAICLESGDETYVVDDFHRLDVGSKERLANLAKVIAERDNRDGLPKLIIIGINNVGSDLIQLVPDIAKRMGIHRIAPGTAGVIGKMIELGSNLLNICIADQEAVIRDSGGDYWLTQQICKTICVSAGVDKTQEETRQIDWTPDEIKAQVVDALHHNYDPAVREFCRGRRFRPTNDPYYKLLRAVSEQERSNVDLNELANARQDIKGSINNVKDHRLGVLLAQKEACARLFYYDVDTKNFAIEDPALFYYIKNLNWEDLRQRCGFREDAKDFEWDVAISFAGENRALADFIGQQLRELDISVFYDRNYEDNYLGGLWSQQFLDIFVNKSRLVVAILDQHHKDKVWPTFERDCFTPRVPEAEVIPVFLDRTIFPGIPADLVSIHFDYKGDVAAQSDAIIDDVVLRIAGKLDGL</sequence>
<name>A0A6I7HSW9_9HYPH</name>
<dbReference type="InterPro" id="IPR003593">
    <property type="entry name" value="AAA+_ATPase"/>
</dbReference>
<dbReference type="SUPFAM" id="SSF52200">
    <property type="entry name" value="Toll/Interleukin receptor TIR domain"/>
    <property type="match status" value="1"/>
</dbReference>
<reference evidence="2 3" key="1">
    <citation type="submission" date="2018-07" db="EMBL/GenBank/DDBJ databases">
        <title>Genomic Encyclopedia of Type Strains, Phase IV (KMG-IV): sequencing the most valuable type-strain genomes for metagenomic binning, comparative biology and taxonomic classification.</title>
        <authorList>
            <person name="Goeker M."/>
        </authorList>
    </citation>
    <scope>NUCLEOTIDE SEQUENCE [LARGE SCALE GENOMIC DNA]</scope>
    <source>
        <strain evidence="2 3">DSM 25528</strain>
    </source>
</reference>
<dbReference type="SUPFAM" id="SSF52540">
    <property type="entry name" value="P-loop containing nucleoside triphosphate hydrolases"/>
    <property type="match status" value="1"/>
</dbReference>
<dbReference type="AlphaFoldDB" id="A0A6I7HSW9"/>
<dbReference type="RefSeq" id="WP_114361408.1">
    <property type="nucleotide sequence ID" value="NZ_QPIX01000001.1"/>
</dbReference>